<comment type="similarity">
    <text evidence="4">Belongs to the cytochrome P450 family.</text>
</comment>
<evidence type="ECO:0000256" key="8">
    <source>
        <dbReference type="ARBA" id="ARBA00022848"/>
    </source>
</evidence>
<evidence type="ECO:0000256" key="4">
    <source>
        <dbReference type="ARBA" id="ARBA00010617"/>
    </source>
</evidence>
<evidence type="ECO:0000256" key="9">
    <source>
        <dbReference type="ARBA" id="ARBA00023002"/>
    </source>
</evidence>
<sequence>YIYCKHVKFNFWRNRSVFCPIPVIPIGNMTPVITGKMQIGIFLHDAYMKYKDHQAFGLYMFLKPFLVIADPDLIRTVLTKDFESFQDRGLHFNEKLNPLYDNLFFMNGNRWKNMRKKMTPIFTPYKINQMFAIVKECGEELTKFLETKAKMRESVEMKDMFARYTIDVIMSTAFGIQSNCIKEPNNEYQIQGKNILRIKIIRFILSISIPKIMDFFSIPLTDRSITSFYTNIFQKTVEYRQAHKVIKKDFMDLLIQLMEKGHVDDDKKTDVTSTINKFTMKEAIAQSFLFFLAGFETSAATATFALYELAHNPDIQDKVHKEIDEVLAKHNDGLTSTTIKEMEYVEKVIDETLRKYPPLPMLNRICTKDITLSSTTDIHLPKGTSILIPILGLHRDPSIYPDPDKFDPDRFNLDEK</sequence>
<dbReference type="PANTHER" id="PTHR24292:SF54">
    <property type="entry name" value="CYP9F3-RELATED"/>
    <property type="match status" value="1"/>
</dbReference>
<dbReference type="CDD" id="cd11056">
    <property type="entry name" value="CYP6-like"/>
    <property type="match status" value="1"/>
</dbReference>
<dbReference type="OrthoDB" id="2789670at2759"/>
<feature type="non-terminal residue" evidence="14">
    <location>
        <position position="1"/>
    </location>
</feature>
<protein>
    <submittedName>
        <fullName evidence="14">Cytochrome P450 6k1-like</fullName>
    </submittedName>
</protein>
<comment type="subcellular location">
    <subcellularLocation>
        <location evidence="3">Endoplasmic reticulum membrane</location>
        <topology evidence="3">Peripheral membrane protein</topology>
    </subcellularLocation>
    <subcellularLocation>
        <location evidence="2">Microsome membrane</location>
        <topology evidence="2">Peripheral membrane protein</topology>
    </subcellularLocation>
</comment>
<evidence type="ECO:0000313" key="13">
    <source>
        <dbReference type="Proteomes" id="UP000504618"/>
    </source>
</evidence>
<dbReference type="GO" id="GO:0020037">
    <property type="term" value="F:heme binding"/>
    <property type="evidence" value="ECO:0007669"/>
    <property type="project" value="InterPro"/>
</dbReference>
<evidence type="ECO:0000256" key="6">
    <source>
        <dbReference type="ARBA" id="ARBA00022723"/>
    </source>
</evidence>
<evidence type="ECO:0000256" key="1">
    <source>
        <dbReference type="ARBA" id="ARBA00001971"/>
    </source>
</evidence>
<evidence type="ECO:0000256" key="11">
    <source>
        <dbReference type="ARBA" id="ARBA00023033"/>
    </source>
</evidence>
<dbReference type="GO" id="GO:0016705">
    <property type="term" value="F:oxidoreductase activity, acting on paired donors, with incorporation or reduction of molecular oxygen"/>
    <property type="evidence" value="ECO:0007669"/>
    <property type="project" value="InterPro"/>
</dbReference>
<feature type="non-terminal residue" evidence="14">
    <location>
        <position position="416"/>
    </location>
</feature>
<comment type="cofactor">
    <cofactor evidence="1">
        <name>heme</name>
        <dbReference type="ChEBI" id="CHEBI:30413"/>
    </cofactor>
</comment>
<dbReference type="InterPro" id="IPR001128">
    <property type="entry name" value="Cyt_P450"/>
</dbReference>
<dbReference type="InterPro" id="IPR050476">
    <property type="entry name" value="Insect_CytP450_Detox"/>
</dbReference>
<dbReference type="GeneID" id="112460505"/>
<dbReference type="PRINTS" id="PR00464">
    <property type="entry name" value="EP450II"/>
</dbReference>
<dbReference type="SUPFAM" id="SSF48264">
    <property type="entry name" value="Cytochrome P450"/>
    <property type="match status" value="1"/>
</dbReference>
<dbReference type="InterPro" id="IPR036396">
    <property type="entry name" value="Cyt_P450_sf"/>
</dbReference>
<keyword evidence="11" id="KW-0503">Monooxygenase</keyword>
<keyword evidence="12" id="KW-0472">Membrane</keyword>
<dbReference type="GO" id="GO:0004497">
    <property type="term" value="F:monooxygenase activity"/>
    <property type="evidence" value="ECO:0007669"/>
    <property type="project" value="UniProtKB-KW"/>
</dbReference>
<dbReference type="Gene3D" id="1.10.630.10">
    <property type="entry name" value="Cytochrome P450"/>
    <property type="match status" value="1"/>
</dbReference>
<dbReference type="FunFam" id="1.10.630.10:FF:000042">
    <property type="entry name" value="Cytochrome P450"/>
    <property type="match status" value="1"/>
</dbReference>
<dbReference type="GO" id="GO:0005789">
    <property type="term" value="C:endoplasmic reticulum membrane"/>
    <property type="evidence" value="ECO:0007669"/>
    <property type="project" value="UniProtKB-SubCell"/>
</dbReference>
<evidence type="ECO:0000256" key="2">
    <source>
        <dbReference type="ARBA" id="ARBA00004174"/>
    </source>
</evidence>
<keyword evidence="5" id="KW-0349">Heme</keyword>
<evidence type="ECO:0000313" key="14">
    <source>
        <dbReference type="RefSeq" id="XP_024880977.1"/>
    </source>
</evidence>
<dbReference type="PANTHER" id="PTHR24292">
    <property type="entry name" value="CYTOCHROME P450"/>
    <property type="match status" value="1"/>
</dbReference>
<keyword evidence="13" id="KW-1185">Reference proteome</keyword>
<keyword evidence="8" id="KW-0492">Microsome</keyword>
<gene>
    <name evidence="14" type="primary">LOC112460505</name>
</gene>
<keyword evidence="9" id="KW-0560">Oxidoreductase</keyword>
<evidence type="ECO:0000256" key="3">
    <source>
        <dbReference type="ARBA" id="ARBA00004406"/>
    </source>
</evidence>
<accession>A0A6J1QF56</accession>
<evidence type="ECO:0000256" key="12">
    <source>
        <dbReference type="ARBA" id="ARBA00023136"/>
    </source>
</evidence>
<evidence type="ECO:0000256" key="10">
    <source>
        <dbReference type="ARBA" id="ARBA00023004"/>
    </source>
</evidence>
<evidence type="ECO:0000256" key="7">
    <source>
        <dbReference type="ARBA" id="ARBA00022824"/>
    </source>
</evidence>
<dbReference type="Proteomes" id="UP000504618">
    <property type="component" value="Unplaced"/>
</dbReference>
<dbReference type="InterPro" id="IPR002402">
    <property type="entry name" value="Cyt_P450_E_grp-II"/>
</dbReference>
<organism evidence="13 14">
    <name type="scientific">Temnothorax curvispinosus</name>
    <dbReference type="NCBI Taxonomy" id="300111"/>
    <lineage>
        <taxon>Eukaryota</taxon>
        <taxon>Metazoa</taxon>
        <taxon>Ecdysozoa</taxon>
        <taxon>Arthropoda</taxon>
        <taxon>Hexapoda</taxon>
        <taxon>Insecta</taxon>
        <taxon>Pterygota</taxon>
        <taxon>Neoptera</taxon>
        <taxon>Endopterygota</taxon>
        <taxon>Hymenoptera</taxon>
        <taxon>Apocrita</taxon>
        <taxon>Aculeata</taxon>
        <taxon>Formicoidea</taxon>
        <taxon>Formicidae</taxon>
        <taxon>Myrmicinae</taxon>
        <taxon>Temnothorax</taxon>
    </lineage>
</organism>
<keyword evidence="6" id="KW-0479">Metal-binding</keyword>
<dbReference type="Pfam" id="PF00067">
    <property type="entry name" value="p450"/>
    <property type="match status" value="1"/>
</dbReference>
<evidence type="ECO:0000256" key="5">
    <source>
        <dbReference type="ARBA" id="ARBA00022617"/>
    </source>
</evidence>
<name>A0A6J1QF56_9HYME</name>
<reference evidence="14" key="1">
    <citation type="submission" date="2025-08" db="UniProtKB">
        <authorList>
            <consortium name="RefSeq"/>
        </authorList>
    </citation>
    <scope>IDENTIFICATION</scope>
    <source>
        <tissue evidence="14">Whole body</tissue>
    </source>
</reference>
<dbReference type="RefSeq" id="XP_024880977.1">
    <property type="nucleotide sequence ID" value="XM_025025209.1"/>
</dbReference>
<keyword evidence="7" id="KW-0256">Endoplasmic reticulum</keyword>
<dbReference type="AlphaFoldDB" id="A0A6J1QF56"/>
<dbReference type="GO" id="GO:0005506">
    <property type="term" value="F:iron ion binding"/>
    <property type="evidence" value="ECO:0007669"/>
    <property type="project" value="InterPro"/>
</dbReference>
<keyword evidence="10" id="KW-0408">Iron</keyword>
<proteinExistence type="inferred from homology"/>